<feature type="transmembrane region" description="Helical" evidence="1">
    <location>
        <begin position="12"/>
        <end position="32"/>
    </location>
</feature>
<dbReference type="AlphaFoldDB" id="A0A133U6A6"/>
<comment type="caution">
    <text evidence="2">The sequence shown here is derived from an EMBL/GenBank/DDBJ whole genome shotgun (WGS) entry which is preliminary data.</text>
</comment>
<name>A0A133U6A6_9EURY</name>
<organism evidence="2 3">
    <name type="scientific">candidate division MSBL1 archaeon SCGC-AAA259B11</name>
    <dbReference type="NCBI Taxonomy" id="1698260"/>
    <lineage>
        <taxon>Archaea</taxon>
        <taxon>Methanobacteriati</taxon>
        <taxon>Methanobacteriota</taxon>
        <taxon>candidate division MSBL1</taxon>
    </lineage>
</organism>
<proteinExistence type="predicted"/>
<dbReference type="EMBL" id="LHXK01000025">
    <property type="protein sequence ID" value="KXA89698.1"/>
    <property type="molecule type" value="Genomic_DNA"/>
</dbReference>
<sequence>MVGKQRGVTVGVAVLIIAIVAAGMGGGLYLVFHYNSTEEDDYINPIENVPERIKGKGKISLPFLSVRQSYERGYAEGLVIISPSKERLEIKDKQTVETNFEYFGRENAPETVTVKMTDETKIYTSWKSLENGKFPENAKIVVNEILSMEPETIELEKGENIQIDVEISIVGSLPREKLRRVGHEGVPVPFGNYRPDSDGIETVTYEYVRLIL</sequence>
<gene>
    <name evidence="2" type="ORF">AKJ61_02345</name>
</gene>
<keyword evidence="1" id="KW-0812">Transmembrane</keyword>
<reference evidence="2 3" key="1">
    <citation type="journal article" date="2016" name="Sci. Rep.">
        <title>Metabolic traits of an uncultured archaeal lineage -MSBL1- from brine pools of the Red Sea.</title>
        <authorList>
            <person name="Mwirichia R."/>
            <person name="Alam I."/>
            <person name="Rashid M."/>
            <person name="Vinu M."/>
            <person name="Ba-Alawi W."/>
            <person name="Anthony Kamau A."/>
            <person name="Kamanda Ngugi D."/>
            <person name="Goker M."/>
            <person name="Klenk H.P."/>
            <person name="Bajic V."/>
            <person name="Stingl U."/>
        </authorList>
    </citation>
    <scope>NUCLEOTIDE SEQUENCE [LARGE SCALE GENOMIC DNA]</scope>
    <source>
        <strain evidence="2">SCGC-AAA259B11</strain>
    </source>
</reference>
<evidence type="ECO:0000313" key="3">
    <source>
        <dbReference type="Proteomes" id="UP000070184"/>
    </source>
</evidence>
<evidence type="ECO:0000256" key="1">
    <source>
        <dbReference type="SAM" id="Phobius"/>
    </source>
</evidence>
<keyword evidence="1" id="KW-1133">Transmembrane helix</keyword>
<keyword evidence="1" id="KW-0472">Membrane</keyword>
<dbReference type="Proteomes" id="UP000070184">
    <property type="component" value="Unassembled WGS sequence"/>
</dbReference>
<accession>A0A133U6A6</accession>
<protein>
    <submittedName>
        <fullName evidence="2">Uncharacterized protein</fullName>
    </submittedName>
</protein>
<keyword evidence="3" id="KW-1185">Reference proteome</keyword>
<evidence type="ECO:0000313" key="2">
    <source>
        <dbReference type="EMBL" id="KXA89698.1"/>
    </source>
</evidence>